<evidence type="ECO:0000313" key="1">
    <source>
        <dbReference type="EMBL" id="DAD82930.1"/>
    </source>
</evidence>
<proteinExistence type="predicted"/>
<keyword evidence="1" id="KW-0548">Nucleotidyltransferase</keyword>
<keyword evidence="1" id="KW-0808">Transferase</keyword>
<dbReference type="EMBL" id="BK014925">
    <property type="protein sequence ID" value="DAD82930.1"/>
    <property type="molecule type" value="Genomic_DNA"/>
</dbReference>
<keyword evidence="1" id="KW-0696">RNA-directed RNA polymerase</keyword>
<sequence length="989" mass="115828">MDKDICHQLQTASWRLLNLIKVYRLPQKSRKKEGIKVISNKFYIPSIDAKDIYLASHCNYSELKEYSLKLKNGDYNLRKFINSYDDSLDLIELLDIYTKKYRRNDIIFKVKKNRYSVHIINLTFKYSVKEWNQMNKNTFVKFGYNYRDLLFEDCVAKNEDGEIVGVQINEKVKDVKTLPNPFFSKEVQIKDKKDKSIVKEVQIQYSKKGDFKIIKNNSQLRKELYKNGFYCDGIKYCRLKRSTGSARVGKCWFINEDLFEPLLKFSSGKIIPKLGQEIDLAAYEGYIALPSSSVIDILPIKPENILLIDDYTSMFQEDVIETHDEDGYLKTTEKRCDIENVIWDGQSLLDISLFGDYKNYGMLLLRNLMFKSCCFNCNIQQWFKDNNITSISQLNGKTIATKIEDIKLITTPSSIKYLKFGTWEEWLENLYPNFGVVKHDKKTHFFGGRLVQTHYQLINTLQMSKDEVREFLEDSLAFAQMLRDRPEVVRHYIKYPDIDEMNPLNSPMSRKNDVVYNLMCINDNFTKTKYYQEFLIDLLRSYYKNLKNGHVYVNGNYSTLLGNPIEMLKQSIGKFDGNSQIGAGNIHSTRFEYNKTLLASRSPHVTMGNVWLPYNTENKLIDCYFNLTNEIVCINSIGENVLQRLSGADFDSDTVMLTDNETLIRAAKRNYHLFKTPTSFVSSTKVKRYYTPEQQADLDIKTADNKIGEIINLSQELNSLLWERMYYGATYDDIKELYYDICQLDVMSGIEIDKAKKEFVINNSKELDRLRQKYDKVLCEYEDTEDGKSVKGKKRMPHFFSHIAKQKGYYNPIKKDYVKYHTSMDYLQTIVNGFKIKNPYKKDWLPFVSILDNSLFRTSGVNQKQINKIYSILKKFINERKSIYGSENDSKEDKNERANKLREDLISEIESETIGFSTLYRLLSSLEDKENSQVKNILLEVLYLCGNKSFNKAIIESAQEILQLEEDGDDIKLFNIGYKIKNKMIYYKE</sequence>
<reference evidence="1" key="1">
    <citation type="journal article" date="2021" name="Proc. Natl. Acad. Sci. U.S.A.">
        <title>A Catalog of Tens of Thousands of Viruses from Human Metagenomes Reveals Hidden Associations with Chronic Diseases.</title>
        <authorList>
            <person name="Tisza M.J."/>
            <person name="Buck C.B."/>
        </authorList>
    </citation>
    <scope>NUCLEOTIDE SEQUENCE</scope>
    <source>
        <strain evidence="1">CtXZx16</strain>
    </source>
</reference>
<accession>A0A8S5ML35</accession>
<dbReference type="GO" id="GO:0003968">
    <property type="term" value="F:RNA-directed RNA polymerase activity"/>
    <property type="evidence" value="ECO:0007669"/>
    <property type="project" value="UniProtKB-KW"/>
</dbReference>
<organism evidence="1">
    <name type="scientific">Siphoviridae sp. ctXZx16</name>
    <dbReference type="NCBI Taxonomy" id="2826371"/>
    <lineage>
        <taxon>Viruses</taxon>
        <taxon>Duplodnaviria</taxon>
        <taxon>Heunggongvirae</taxon>
        <taxon>Uroviricota</taxon>
        <taxon>Caudoviricetes</taxon>
    </lineage>
</organism>
<protein>
    <submittedName>
        <fullName evidence="1">RNA-dependent RNA polymerase</fullName>
    </submittedName>
</protein>
<name>A0A8S5ML35_9CAUD</name>